<dbReference type="PANTHER" id="PTHR30160:SF1">
    <property type="entry name" value="LIPOPOLYSACCHARIDE 1,2-N-ACETYLGLUCOSAMINETRANSFERASE-RELATED"/>
    <property type="match status" value="1"/>
</dbReference>
<dbReference type="PANTHER" id="PTHR30160">
    <property type="entry name" value="TETRAACYLDISACCHARIDE 4'-KINASE-RELATED"/>
    <property type="match status" value="1"/>
</dbReference>
<dbReference type="CDD" id="cd03789">
    <property type="entry name" value="GT9_LPS_heptosyltransferase"/>
    <property type="match status" value="1"/>
</dbReference>
<reference evidence="3" key="1">
    <citation type="submission" date="2021-08" db="EMBL/GenBank/DDBJ databases">
        <authorList>
            <person name="Stevens D.C."/>
        </authorList>
    </citation>
    <scope>NUCLEOTIDE SEQUENCE</scope>
    <source>
        <strain evidence="3">DSM 53165</strain>
    </source>
</reference>
<comment type="caution">
    <text evidence="3">The sequence shown here is derived from an EMBL/GenBank/DDBJ whole genome shotgun (WGS) entry which is preliminary data.</text>
</comment>
<name>A0ABS7TR21_9BACT</name>
<dbReference type="Proteomes" id="UP001139031">
    <property type="component" value="Unassembled WGS sequence"/>
</dbReference>
<gene>
    <name evidence="3" type="ORF">K7C98_15510</name>
</gene>
<protein>
    <submittedName>
        <fullName evidence="3">Glycosyltransferase family 9 protein</fullName>
    </submittedName>
</protein>
<dbReference type="Gene3D" id="3.40.50.2000">
    <property type="entry name" value="Glycogen Phosphorylase B"/>
    <property type="match status" value="2"/>
</dbReference>
<organism evidence="3 4">
    <name type="scientific">Nannocystis pusilla</name>
    <dbReference type="NCBI Taxonomy" id="889268"/>
    <lineage>
        <taxon>Bacteria</taxon>
        <taxon>Pseudomonadati</taxon>
        <taxon>Myxococcota</taxon>
        <taxon>Polyangia</taxon>
        <taxon>Nannocystales</taxon>
        <taxon>Nannocystaceae</taxon>
        <taxon>Nannocystis</taxon>
    </lineage>
</organism>
<accession>A0ABS7TR21</accession>
<dbReference type="Pfam" id="PF01075">
    <property type="entry name" value="Glyco_transf_9"/>
    <property type="match status" value="1"/>
</dbReference>
<dbReference type="SUPFAM" id="SSF53756">
    <property type="entry name" value="UDP-Glycosyltransferase/glycogen phosphorylase"/>
    <property type="match status" value="1"/>
</dbReference>
<keyword evidence="4" id="KW-1185">Reference proteome</keyword>
<dbReference type="RefSeq" id="WP_224192438.1">
    <property type="nucleotide sequence ID" value="NZ_JAIRAU010000019.1"/>
</dbReference>
<sequence length="374" mass="39749">MNRRADATPEWSQVRRLLVVRLDNLGDVIMTGPALRAVKAALPGVHLTLLASPGGAPAAALLPWVDEVQTCRALWQDLGRLEFDPAREASLIAALRRGAYDVAVILTSFSQTPHAAAFACALAGVPHRIGESREHGRALTFAASSAPVGLHQVARNLRLVAAVGLPASDGRLEIRLPAAALQAARRRIMALGISGDYLLFNPFASCPARTLDPPRHARAARLLAERSGLPVVMCGAPRDRARAAALARVLGDRGVDLVGATELPEFAALLAGARLVLTNNTAALHLADALAVPQLVTYAGTDLVSQWEPRASPHRLLRRDTACTPCYRMTCPLGQACMALPAEAIAAVGLELLGDTAFSRNRGTLADRHDRERP</sequence>
<dbReference type="InterPro" id="IPR002201">
    <property type="entry name" value="Glyco_trans_9"/>
</dbReference>
<evidence type="ECO:0000256" key="1">
    <source>
        <dbReference type="ARBA" id="ARBA00022676"/>
    </source>
</evidence>
<proteinExistence type="predicted"/>
<dbReference type="InterPro" id="IPR051199">
    <property type="entry name" value="LPS_LOS_Heptosyltrfase"/>
</dbReference>
<keyword evidence="1" id="KW-0328">Glycosyltransferase</keyword>
<dbReference type="EMBL" id="JAIRAU010000019">
    <property type="protein sequence ID" value="MBZ5710668.1"/>
    <property type="molecule type" value="Genomic_DNA"/>
</dbReference>
<evidence type="ECO:0000313" key="4">
    <source>
        <dbReference type="Proteomes" id="UP001139031"/>
    </source>
</evidence>
<evidence type="ECO:0000256" key="2">
    <source>
        <dbReference type="ARBA" id="ARBA00022679"/>
    </source>
</evidence>
<keyword evidence="2" id="KW-0808">Transferase</keyword>
<evidence type="ECO:0000313" key="3">
    <source>
        <dbReference type="EMBL" id="MBZ5710668.1"/>
    </source>
</evidence>